<comment type="function">
    <text evidence="6">Part of the dynactin complex that activates the molecular motor dynein for ultra-processive transport along microtubules.</text>
</comment>
<comment type="subcellular location">
    <subcellularLocation>
        <location evidence="1">Cytoplasm</location>
        <location evidence="1">Cytoskeleton</location>
    </subcellularLocation>
</comment>
<accession>A0ABQ9FW75</accession>
<evidence type="ECO:0000256" key="2">
    <source>
        <dbReference type="ARBA" id="ARBA00007719"/>
    </source>
</evidence>
<evidence type="ECO:0000256" key="4">
    <source>
        <dbReference type="ARBA" id="ARBA00022490"/>
    </source>
</evidence>
<keyword evidence="4" id="KW-0963">Cytoplasm</keyword>
<dbReference type="EMBL" id="JARBDR010000060">
    <property type="protein sequence ID" value="KAJ8321485.1"/>
    <property type="molecule type" value="Genomic_DNA"/>
</dbReference>
<evidence type="ECO:0000256" key="1">
    <source>
        <dbReference type="ARBA" id="ARBA00004245"/>
    </source>
</evidence>
<evidence type="ECO:0000313" key="7">
    <source>
        <dbReference type="EMBL" id="KAJ8321485.1"/>
    </source>
</evidence>
<gene>
    <name evidence="7" type="ORF">KUTeg_000966</name>
</gene>
<dbReference type="PANTHER" id="PTHR13072">
    <property type="entry name" value="DYNACTIN 6"/>
    <property type="match status" value="1"/>
</dbReference>
<reference evidence="7 8" key="1">
    <citation type="submission" date="2022-12" db="EMBL/GenBank/DDBJ databases">
        <title>Chromosome-level genome of Tegillarca granosa.</title>
        <authorList>
            <person name="Kim J."/>
        </authorList>
    </citation>
    <scope>NUCLEOTIDE SEQUENCE [LARGE SCALE GENOMIC DNA]</scope>
    <source>
        <strain evidence="7">Teg-2019</strain>
        <tissue evidence="7">Adductor muscle</tissue>
    </source>
</reference>
<dbReference type="Gene3D" id="2.160.10.10">
    <property type="entry name" value="Hexapeptide repeat proteins"/>
    <property type="match status" value="2"/>
</dbReference>
<protein>
    <recommendedName>
        <fullName evidence="3">Dynactin subunit 6</fullName>
    </recommendedName>
</protein>
<comment type="similarity">
    <text evidence="2">Belongs to the dynactin subunits 5/6 family. Dynactin subunit 6 subfamily.</text>
</comment>
<keyword evidence="5" id="KW-0206">Cytoskeleton</keyword>
<dbReference type="InterPro" id="IPR011004">
    <property type="entry name" value="Trimer_LpxA-like_sf"/>
</dbReference>
<dbReference type="PANTHER" id="PTHR13072:SF0">
    <property type="entry name" value="DYNACTIN SUBUNIT 6"/>
    <property type="match status" value="1"/>
</dbReference>
<name>A0ABQ9FW75_TEGGR</name>
<sequence>MSKAESRSSVKITPGAVVCDECELVGDITIEYYWFTGARTVIHPKARIVAEDGPIIIGENNIIEELEDIKTRKASRYDNCTLFTRGVHSDGKVGRNVELTSGCIVGAMCSVTSNEALTENSIIYGSECDRRIQRERPPAQGLQIDFLTKILPNYHYLKKPKAGTPQRAT</sequence>
<comment type="caution">
    <text evidence="7">The sequence shown here is derived from an EMBL/GenBank/DDBJ whole genome shotgun (WGS) entry which is preliminary data.</text>
</comment>
<evidence type="ECO:0000313" key="8">
    <source>
        <dbReference type="Proteomes" id="UP001217089"/>
    </source>
</evidence>
<dbReference type="Proteomes" id="UP001217089">
    <property type="component" value="Unassembled WGS sequence"/>
</dbReference>
<dbReference type="InterPro" id="IPR027777">
    <property type="entry name" value="DCTN6"/>
</dbReference>
<evidence type="ECO:0000256" key="5">
    <source>
        <dbReference type="ARBA" id="ARBA00023212"/>
    </source>
</evidence>
<evidence type="ECO:0000256" key="3">
    <source>
        <dbReference type="ARBA" id="ARBA00016573"/>
    </source>
</evidence>
<keyword evidence="8" id="KW-1185">Reference proteome</keyword>
<organism evidence="7 8">
    <name type="scientific">Tegillarca granosa</name>
    <name type="common">Malaysian cockle</name>
    <name type="synonym">Anadara granosa</name>
    <dbReference type="NCBI Taxonomy" id="220873"/>
    <lineage>
        <taxon>Eukaryota</taxon>
        <taxon>Metazoa</taxon>
        <taxon>Spiralia</taxon>
        <taxon>Lophotrochozoa</taxon>
        <taxon>Mollusca</taxon>
        <taxon>Bivalvia</taxon>
        <taxon>Autobranchia</taxon>
        <taxon>Pteriomorphia</taxon>
        <taxon>Arcoida</taxon>
        <taxon>Arcoidea</taxon>
        <taxon>Arcidae</taxon>
        <taxon>Tegillarca</taxon>
    </lineage>
</organism>
<proteinExistence type="inferred from homology"/>
<evidence type="ECO:0000256" key="6">
    <source>
        <dbReference type="ARBA" id="ARBA00034687"/>
    </source>
</evidence>
<dbReference type="SUPFAM" id="SSF51161">
    <property type="entry name" value="Trimeric LpxA-like enzymes"/>
    <property type="match status" value="1"/>
</dbReference>